<keyword evidence="6" id="KW-0539">Nucleus</keyword>
<comment type="subcellular location">
    <subcellularLocation>
        <location evidence="1">Nucleus</location>
    </subcellularLocation>
</comment>
<evidence type="ECO:0000256" key="5">
    <source>
        <dbReference type="ARBA" id="ARBA00023163"/>
    </source>
</evidence>
<dbReference type="PANTHER" id="PTHR12144:SF0">
    <property type="entry name" value="NEGATIVE ELONGATION FACTOR C_D"/>
    <property type="match status" value="1"/>
</dbReference>
<organism evidence="7">
    <name type="scientific">Pinguiococcus pyrenoidosus</name>
    <dbReference type="NCBI Taxonomy" id="172671"/>
    <lineage>
        <taxon>Eukaryota</taxon>
        <taxon>Sar</taxon>
        <taxon>Stramenopiles</taxon>
        <taxon>Ochrophyta</taxon>
        <taxon>Pinguiophyceae</taxon>
        <taxon>Pinguiochrysidales</taxon>
        <taxon>Pinguiochrysidaceae</taxon>
        <taxon>Pinguiococcus</taxon>
    </lineage>
</organism>
<dbReference type="PANTHER" id="PTHR12144">
    <property type="entry name" value="NEGATIVE ELONGATION FACTOR D"/>
    <property type="match status" value="1"/>
</dbReference>
<sequence length="723" mass="79424">MPSQIVLAGACHDVVAELQPSDAEKSPPWETLVLRHLEELIIKKFDVDEADKIGDARKVPTWLRDMLASRRWRRMLLRLYQQQPKSTLLIFCLQRMSAQGLQREIAQTIGVADNFDVCRDVYERLFEFVPLACPHQLEAISRDLRSLAATDAFHALLGQTMVENLADALVRRAAELDPSTRRKRQRAGEDLAAEPLPKQARSEVAFAVRDSAEKLRRVWEDALAGMIGSGRANWLFASMVRGGVGSDTPSGEDGDDPDLERDRIKDRSYPLVQSLCALCGIGSLRNKRVEDRALGKLTGRDDRGDGWGASHKLRGPFLQHLCASGENEDNSVLFLLESVARRGSFYPTQVELLQKVAEGAPGNEKEALFSLLAKPHLLSILLESVFHSRKRLREPLPAINVLARIASHMSAEARLDSTGLMSEHVATLKKVHSVCSDIEDIDKRIRSGALAHTLYNDAKQCPIAIIGIATWVMSLVDEVPPGWAPETMLPRFLPEMVVLMVKFADSFPKLSAIGFSVTARSMFIEHDASLRARNSGAVSGGIKLRASGHKICVDALVHLSVSHGLCIESMALLEHACLHDKVDRATVRNFIVGFARAVQPPLSLELAVALGSLLVAGGAQAVGVIPDREKDGEGSSPAYYGGPRHGQALPQGVADSRELFEAAEEVVRRHMARHPRPTQLEADGAGDDWDAHEFKSTGEQMESLVVPEKVHQALLRTVDTLSS</sequence>
<protein>
    <submittedName>
        <fullName evidence="7">Uncharacterized protein</fullName>
    </submittedName>
</protein>
<keyword evidence="4" id="KW-0805">Transcription regulation</keyword>
<name>A0A7R9YC52_9STRA</name>
<dbReference type="GO" id="GO:0003723">
    <property type="term" value="F:RNA binding"/>
    <property type="evidence" value="ECO:0007669"/>
    <property type="project" value="TreeGrafter"/>
</dbReference>
<proteinExistence type="inferred from homology"/>
<accession>A0A7R9YC52</accession>
<evidence type="ECO:0000256" key="3">
    <source>
        <dbReference type="ARBA" id="ARBA00022491"/>
    </source>
</evidence>
<evidence type="ECO:0000256" key="2">
    <source>
        <dbReference type="ARBA" id="ARBA00005726"/>
    </source>
</evidence>
<comment type="similarity">
    <text evidence="2">Belongs to the NELF-D family.</text>
</comment>
<dbReference type="GO" id="GO:0032021">
    <property type="term" value="C:NELF complex"/>
    <property type="evidence" value="ECO:0007669"/>
    <property type="project" value="TreeGrafter"/>
</dbReference>
<evidence type="ECO:0000256" key="4">
    <source>
        <dbReference type="ARBA" id="ARBA00023015"/>
    </source>
</evidence>
<keyword evidence="5" id="KW-0804">Transcription</keyword>
<evidence type="ECO:0000313" key="7">
    <source>
        <dbReference type="EMBL" id="CAD8257231.1"/>
    </source>
</evidence>
<gene>
    <name evidence="7" type="ORF">PPYR1160_LOCUS6723</name>
</gene>
<dbReference type="InterPro" id="IPR006942">
    <property type="entry name" value="TH1"/>
</dbReference>
<dbReference type="EMBL" id="HBEA01008736">
    <property type="protein sequence ID" value="CAD8257231.1"/>
    <property type="molecule type" value="Transcribed_RNA"/>
</dbReference>
<dbReference type="Pfam" id="PF04858">
    <property type="entry name" value="TH1"/>
    <property type="match status" value="1"/>
</dbReference>
<reference evidence="7" key="1">
    <citation type="submission" date="2021-01" db="EMBL/GenBank/DDBJ databases">
        <authorList>
            <person name="Corre E."/>
            <person name="Pelletier E."/>
            <person name="Niang G."/>
            <person name="Scheremetjew M."/>
            <person name="Finn R."/>
            <person name="Kale V."/>
            <person name="Holt S."/>
            <person name="Cochrane G."/>
            <person name="Meng A."/>
            <person name="Brown T."/>
            <person name="Cohen L."/>
        </authorList>
    </citation>
    <scope>NUCLEOTIDE SEQUENCE</scope>
    <source>
        <strain evidence="7">CCMP2078</strain>
    </source>
</reference>
<dbReference type="GO" id="GO:0034244">
    <property type="term" value="P:negative regulation of transcription elongation by RNA polymerase II"/>
    <property type="evidence" value="ECO:0007669"/>
    <property type="project" value="TreeGrafter"/>
</dbReference>
<evidence type="ECO:0000256" key="6">
    <source>
        <dbReference type="ARBA" id="ARBA00023242"/>
    </source>
</evidence>
<keyword evidence="3" id="KW-0678">Repressor</keyword>
<evidence type="ECO:0000256" key="1">
    <source>
        <dbReference type="ARBA" id="ARBA00004123"/>
    </source>
</evidence>
<dbReference type="AlphaFoldDB" id="A0A7R9YC52"/>